<keyword evidence="4 5" id="KW-0472">Membrane</keyword>
<dbReference type="InterPro" id="IPR011701">
    <property type="entry name" value="MFS"/>
</dbReference>
<evidence type="ECO:0000313" key="8">
    <source>
        <dbReference type="Proteomes" id="UP000309340"/>
    </source>
</evidence>
<feature type="transmembrane region" description="Helical" evidence="5">
    <location>
        <begin position="369"/>
        <end position="389"/>
    </location>
</feature>
<dbReference type="PROSITE" id="PS50850">
    <property type="entry name" value="MFS"/>
    <property type="match status" value="1"/>
</dbReference>
<evidence type="ECO:0000256" key="3">
    <source>
        <dbReference type="ARBA" id="ARBA00022989"/>
    </source>
</evidence>
<dbReference type="STRING" id="329884.A0A4U0XBB8"/>
<keyword evidence="8" id="KW-1185">Reference proteome</keyword>
<comment type="subcellular location">
    <subcellularLocation>
        <location evidence="1">Membrane</location>
        <topology evidence="1">Multi-pass membrane protein</topology>
    </subcellularLocation>
</comment>
<evidence type="ECO:0000256" key="1">
    <source>
        <dbReference type="ARBA" id="ARBA00004141"/>
    </source>
</evidence>
<keyword evidence="3 5" id="KW-1133">Transmembrane helix</keyword>
<protein>
    <recommendedName>
        <fullName evidence="6">Major facilitator superfamily (MFS) profile domain-containing protein</fullName>
    </recommendedName>
</protein>
<dbReference type="Proteomes" id="UP000309340">
    <property type="component" value="Unassembled WGS sequence"/>
</dbReference>
<dbReference type="PANTHER" id="PTHR23502:SF181">
    <property type="entry name" value="MAJOR FACILITATOR SUPERFAMILY (MFS) PROFILE DOMAIN-CONTAINING PROTEIN"/>
    <property type="match status" value="1"/>
</dbReference>
<evidence type="ECO:0000313" key="7">
    <source>
        <dbReference type="EMBL" id="TKA73411.1"/>
    </source>
</evidence>
<reference evidence="7 8" key="1">
    <citation type="submission" date="2017-03" db="EMBL/GenBank/DDBJ databases">
        <title>Genomes of endolithic fungi from Antarctica.</title>
        <authorList>
            <person name="Coleine C."/>
            <person name="Masonjones S."/>
            <person name="Stajich J.E."/>
        </authorList>
    </citation>
    <scope>NUCLEOTIDE SEQUENCE [LARGE SCALE GENOMIC DNA]</scope>
    <source>
        <strain evidence="7 8">CCFEE 5184</strain>
    </source>
</reference>
<feature type="transmembrane region" description="Helical" evidence="5">
    <location>
        <begin position="187"/>
        <end position="209"/>
    </location>
</feature>
<dbReference type="AlphaFoldDB" id="A0A4U0XBB8"/>
<evidence type="ECO:0000256" key="5">
    <source>
        <dbReference type="SAM" id="Phobius"/>
    </source>
</evidence>
<comment type="caution">
    <text evidence="7">The sequence shown here is derived from an EMBL/GenBank/DDBJ whole genome shotgun (WGS) entry which is preliminary data.</text>
</comment>
<dbReference type="OrthoDB" id="2585655at2759"/>
<feature type="transmembrane region" description="Helical" evidence="5">
    <location>
        <begin position="285"/>
        <end position="307"/>
    </location>
</feature>
<sequence>MTTALGPEKAKNDNIASSENDIARLEASARSNLKLDNQGLPLVPQPSDHPDDPLNYNRWFKVYIAVLISGLAFMAQLGSALINPAFREMAKDLDVTVEQASYSTTVFILFGGVLSMFIVPFANVYGRRICYIIFIVIAVAGAFVSAAAPTYGGVITGRVFNGIGGSVPLGIGAATICDLFPQGERGLYMGFYTLAVTNGPHIAPIAGGYIAEQLGWRWCFWIPGIIQAAMWIVLLFTLPETLFSRKDHSMLEQKSYVQMLLFHGRVLDRKVHARDFLGSLRMARYAAVLLPSIWYMTANTYGSALFAVTGSQLAASVFHFDLPQTGLYMGVPLSIGCIIGEATAGWVSDAILNAYARRHEGYRKPEVRLYLIPLTTLLAVGTATYGYCIQTRRHWIDASVCMAISGLGTQVGTTMVYTYATDSYKPQSGEIGAVINLFKSVFAFNVGFYALPFGLSAGFDTAFSVLAAINLALLLPLFLLLWKGERIREWQGTPKDHADL</sequence>
<dbReference type="GO" id="GO:0022857">
    <property type="term" value="F:transmembrane transporter activity"/>
    <property type="evidence" value="ECO:0007669"/>
    <property type="project" value="InterPro"/>
</dbReference>
<feature type="transmembrane region" description="Helical" evidence="5">
    <location>
        <begin position="160"/>
        <end position="180"/>
    </location>
</feature>
<proteinExistence type="predicted"/>
<feature type="transmembrane region" description="Helical" evidence="5">
    <location>
        <begin position="129"/>
        <end position="148"/>
    </location>
</feature>
<feature type="transmembrane region" description="Helical" evidence="5">
    <location>
        <begin position="395"/>
        <end position="419"/>
    </location>
</feature>
<feature type="transmembrane region" description="Helical" evidence="5">
    <location>
        <begin position="431"/>
        <end position="451"/>
    </location>
</feature>
<feature type="transmembrane region" description="Helical" evidence="5">
    <location>
        <begin position="102"/>
        <end position="122"/>
    </location>
</feature>
<dbReference type="PANTHER" id="PTHR23502">
    <property type="entry name" value="MAJOR FACILITATOR SUPERFAMILY"/>
    <property type="match status" value="1"/>
</dbReference>
<keyword evidence="2 5" id="KW-0812">Transmembrane</keyword>
<evidence type="ECO:0000256" key="2">
    <source>
        <dbReference type="ARBA" id="ARBA00022692"/>
    </source>
</evidence>
<feature type="transmembrane region" description="Helical" evidence="5">
    <location>
        <begin position="327"/>
        <end position="348"/>
    </location>
</feature>
<feature type="transmembrane region" description="Helical" evidence="5">
    <location>
        <begin position="215"/>
        <end position="238"/>
    </location>
</feature>
<dbReference type="GO" id="GO:0005886">
    <property type="term" value="C:plasma membrane"/>
    <property type="evidence" value="ECO:0007669"/>
    <property type="project" value="TreeGrafter"/>
</dbReference>
<feature type="transmembrane region" description="Helical" evidence="5">
    <location>
        <begin position="463"/>
        <end position="482"/>
    </location>
</feature>
<dbReference type="InterPro" id="IPR036259">
    <property type="entry name" value="MFS_trans_sf"/>
</dbReference>
<dbReference type="InterPro" id="IPR020846">
    <property type="entry name" value="MFS_dom"/>
</dbReference>
<dbReference type="EMBL" id="NAJQ01000266">
    <property type="protein sequence ID" value="TKA73411.1"/>
    <property type="molecule type" value="Genomic_DNA"/>
</dbReference>
<feature type="transmembrane region" description="Helical" evidence="5">
    <location>
        <begin position="62"/>
        <end position="82"/>
    </location>
</feature>
<evidence type="ECO:0000256" key="4">
    <source>
        <dbReference type="ARBA" id="ARBA00023136"/>
    </source>
</evidence>
<organism evidence="7 8">
    <name type="scientific">Friedmanniomyces simplex</name>
    <dbReference type="NCBI Taxonomy" id="329884"/>
    <lineage>
        <taxon>Eukaryota</taxon>
        <taxon>Fungi</taxon>
        <taxon>Dikarya</taxon>
        <taxon>Ascomycota</taxon>
        <taxon>Pezizomycotina</taxon>
        <taxon>Dothideomycetes</taxon>
        <taxon>Dothideomycetidae</taxon>
        <taxon>Mycosphaerellales</taxon>
        <taxon>Teratosphaeriaceae</taxon>
        <taxon>Friedmanniomyces</taxon>
    </lineage>
</organism>
<name>A0A4U0XBB8_9PEZI</name>
<dbReference type="SUPFAM" id="SSF103473">
    <property type="entry name" value="MFS general substrate transporter"/>
    <property type="match status" value="1"/>
</dbReference>
<feature type="domain" description="Major facilitator superfamily (MFS) profile" evidence="6">
    <location>
        <begin position="64"/>
        <end position="485"/>
    </location>
</feature>
<accession>A0A4U0XBB8</accession>
<gene>
    <name evidence="7" type="ORF">B0A55_04276</name>
</gene>
<dbReference type="Pfam" id="PF07690">
    <property type="entry name" value="MFS_1"/>
    <property type="match status" value="1"/>
</dbReference>
<dbReference type="Gene3D" id="1.20.1250.20">
    <property type="entry name" value="MFS general substrate transporter like domains"/>
    <property type="match status" value="1"/>
</dbReference>
<evidence type="ECO:0000259" key="6">
    <source>
        <dbReference type="PROSITE" id="PS50850"/>
    </source>
</evidence>